<comment type="caution">
    <text evidence="1">The sequence shown here is derived from an EMBL/GenBank/DDBJ whole genome shotgun (WGS) entry which is preliminary data.</text>
</comment>
<evidence type="ECO:0000313" key="2">
    <source>
        <dbReference type="Proteomes" id="UP001500393"/>
    </source>
</evidence>
<dbReference type="Proteomes" id="UP001500393">
    <property type="component" value="Unassembled WGS sequence"/>
</dbReference>
<name>A0ABP4Q224_9ACTN</name>
<reference evidence="2" key="1">
    <citation type="journal article" date="2019" name="Int. J. Syst. Evol. Microbiol.">
        <title>The Global Catalogue of Microorganisms (GCM) 10K type strain sequencing project: providing services to taxonomists for standard genome sequencing and annotation.</title>
        <authorList>
            <consortium name="The Broad Institute Genomics Platform"/>
            <consortium name="The Broad Institute Genome Sequencing Center for Infectious Disease"/>
            <person name="Wu L."/>
            <person name="Ma J."/>
        </authorList>
    </citation>
    <scope>NUCLEOTIDE SEQUENCE [LARGE SCALE GENOMIC DNA]</scope>
    <source>
        <strain evidence="2">JCM 14969</strain>
    </source>
</reference>
<gene>
    <name evidence="1" type="ORF">GCM10009789_59340</name>
</gene>
<sequence>MSMTRPHSTADELDGLINLADQLLDRLTQFRTEDRCCGWLLRNRTAAQPPRRIAFRDLVYAECARRARAGEPVRAHLVGEALGNRCHPGHMRKIVQDWKKRAEGLGIEFIT</sequence>
<protein>
    <submittedName>
        <fullName evidence="1">Uncharacterized protein</fullName>
    </submittedName>
</protein>
<evidence type="ECO:0000313" key="1">
    <source>
        <dbReference type="EMBL" id="GAA1597573.1"/>
    </source>
</evidence>
<proteinExistence type="predicted"/>
<accession>A0ABP4Q224</accession>
<organism evidence="1 2">
    <name type="scientific">Kribbella sancticallisti</name>
    <dbReference type="NCBI Taxonomy" id="460087"/>
    <lineage>
        <taxon>Bacteria</taxon>
        <taxon>Bacillati</taxon>
        <taxon>Actinomycetota</taxon>
        <taxon>Actinomycetes</taxon>
        <taxon>Propionibacteriales</taxon>
        <taxon>Kribbellaceae</taxon>
        <taxon>Kribbella</taxon>
    </lineage>
</organism>
<dbReference type="EMBL" id="BAAAOS010000048">
    <property type="protein sequence ID" value="GAA1597573.1"/>
    <property type="molecule type" value="Genomic_DNA"/>
</dbReference>
<keyword evidence="2" id="KW-1185">Reference proteome</keyword>